<evidence type="ECO:0000313" key="14">
    <source>
        <dbReference type="Proteomes" id="UP001152523"/>
    </source>
</evidence>
<dbReference type="SUPFAM" id="SSF57850">
    <property type="entry name" value="RING/U-box"/>
    <property type="match status" value="1"/>
</dbReference>
<organism evidence="13 14">
    <name type="scientific">Cuscuta epithymum</name>
    <dbReference type="NCBI Taxonomy" id="186058"/>
    <lineage>
        <taxon>Eukaryota</taxon>
        <taxon>Viridiplantae</taxon>
        <taxon>Streptophyta</taxon>
        <taxon>Embryophyta</taxon>
        <taxon>Tracheophyta</taxon>
        <taxon>Spermatophyta</taxon>
        <taxon>Magnoliopsida</taxon>
        <taxon>eudicotyledons</taxon>
        <taxon>Gunneridae</taxon>
        <taxon>Pentapetalae</taxon>
        <taxon>asterids</taxon>
        <taxon>lamiids</taxon>
        <taxon>Solanales</taxon>
        <taxon>Convolvulaceae</taxon>
        <taxon>Cuscuteae</taxon>
        <taxon>Cuscuta</taxon>
        <taxon>Cuscuta subgen. Cuscuta</taxon>
    </lineage>
</organism>
<dbReference type="GO" id="GO:0016567">
    <property type="term" value="P:protein ubiquitination"/>
    <property type="evidence" value="ECO:0007669"/>
    <property type="project" value="InterPro"/>
</dbReference>
<dbReference type="InterPro" id="IPR013083">
    <property type="entry name" value="Znf_RING/FYVE/PHD"/>
</dbReference>
<keyword evidence="5" id="KW-0677">Repeat</keyword>
<dbReference type="InterPro" id="IPR001841">
    <property type="entry name" value="Znf_RING"/>
</dbReference>
<comment type="caution">
    <text evidence="13">The sequence shown here is derived from an EMBL/GenBank/DDBJ whole genome shotgun (WGS) entry which is preliminary data.</text>
</comment>
<evidence type="ECO:0000256" key="7">
    <source>
        <dbReference type="ARBA" id="ARBA00022786"/>
    </source>
</evidence>
<accession>A0AAV0DAG0</accession>
<dbReference type="InterPro" id="IPR031127">
    <property type="entry name" value="E3_UB_ligase_RBR"/>
</dbReference>
<dbReference type="Proteomes" id="UP001152523">
    <property type="component" value="Unassembled WGS sequence"/>
</dbReference>
<dbReference type="FunFam" id="3.30.40.10:FF:000230">
    <property type="entry name" value="RBR-type E3 ubiquitin transferase"/>
    <property type="match status" value="1"/>
</dbReference>
<dbReference type="PROSITE" id="PS00518">
    <property type="entry name" value="ZF_RING_1"/>
    <property type="match status" value="1"/>
</dbReference>
<feature type="domain" description="RING-type" evidence="12">
    <location>
        <begin position="96"/>
        <end position="222"/>
    </location>
</feature>
<dbReference type="Gene3D" id="3.30.40.10">
    <property type="entry name" value="Zinc/RING finger domain, C3HC4 (zinc finger)"/>
    <property type="match status" value="1"/>
</dbReference>
<feature type="domain" description="RING-type" evidence="11">
    <location>
        <begin position="100"/>
        <end position="145"/>
    </location>
</feature>
<feature type="compositionally biased region" description="Polar residues" evidence="10">
    <location>
        <begin position="1"/>
        <end position="10"/>
    </location>
</feature>
<dbReference type="PANTHER" id="PTHR11685">
    <property type="entry name" value="RBR FAMILY RING FINGER AND IBR DOMAIN-CONTAINING"/>
    <property type="match status" value="1"/>
</dbReference>
<sequence length="222" mass="24767">MSRQSPPRTRSQLHRTPPEAVVTASPPLVRPTTRSMSLKRKHDVGQPSNVNRRVQRITSMDAKAPRSTAAQNHMMKQSALHSSSSSHVYSGGSQHSIFLCGICFDYKPSSHMFKNGKCNHSFCSACMAKYVTSQINQNIVKVTCPHPNCPVEQNPKSLHPILPRKVIEKWDMAICESTISASQKTYQGRPCIFEGLGANNKKMGLILKKNCKTLFYLNKNAK</sequence>
<evidence type="ECO:0000259" key="11">
    <source>
        <dbReference type="PROSITE" id="PS50089"/>
    </source>
</evidence>
<keyword evidence="8" id="KW-0862">Zinc</keyword>
<evidence type="ECO:0000256" key="5">
    <source>
        <dbReference type="ARBA" id="ARBA00022737"/>
    </source>
</evidence>
<keyword evidence="14" id="KW-1185">Reference proteome</keyword>
<comment type="function">
    <text evidence="1">Might act as an E3 ubiquitin-protein ligase, or as part of E3 complex, which accepts ubiquitin from specific E2 ubiquitin-conjugating enzymes and then transfers it to substrates.</text>
</comment>
<comment type="similarity">
    <text evidence="2">Belongs to the RBR family. Ariadne subfamily.</text>
</comment>
<dbReference type="GO" id="GO:0008270">
    <property type="term" value="F:zinc ion binding"/>
    <property type="evidence" value="ECO:0007669"/>
    <property type="project" value="UniProtKB-KW"/>
</dbReference>
<evidence type="ECO:0000256" key="3">
    <source>
        <dbReference type="ARBA" id="ARBA00022679"/>
    </source>
</evidence>
<keyword evidence="4" id="KW-0479">Metal-binding</keyword>
<dbReference type="AlphaFoldDB" id="A0AAV0DAG0"/>
<name>A0AAV0DAG0_9ASTE</name>
<evidence type="ECO:0000313" key="13">
    <source>
        <dbReference type="EMBL" id="CAH9093747.1"/>
    </source>
</evidence>
<evidence type="ECO:0000256" key="10">
    <source>
        <dbReference type="SAM" id="MobiDB-lite"/>
    </source>
</evidence>
<evidence type="ECO:0000256" key="9">
    <source>
        <dbReference type="PROSITE-ProRule" id="PRU00175"/>
    </source>
</evidence>
<evidence type="ECO:0000256" key="4">
    <source>
        <dbReference type="ARBA" id="ARBA00022723"/>
    </source>
</evidence>
<gene>
    <name evidence="13" type="ORF">CEPIT_LOCUS12649</name>
</gene>
<reference evidence="13" key="1">
    <citation type="submission" date="2022-07" db="EMBL/GenBank/DDBJ databases">
        <authorList>
            <person name="Macas J."/>
            <person name="Novak P."/>
            <person name="Neumann P."/>
        </authorList>
    </citation>
    <scope>NUCLEOTIDE SEQUENCE</scope>
</reference>
<evidence type="ECO:0008006" key="15">
    <source>
        <dbReference type="Google" id="ProtNLM"/>
    </source>
</evidence>
<feature type="region of interest" description="Disordered" evidence="10">
    <location>
        <begin position="61"/>
        <end position="86"/>
    </location>
</feature>
<keyword evidence="6 9" id="KW-0863">Zinc-finger</keyword>
<dbReference type="EMBL" id="CAMAPF010000078">
    <property type="protein sequence ID" value="CAH9093747.1"/>
    <property type="molecule type" value="Genomic_DNA"/>
</dbReference>
<proteinExistence type="inferred from homology"/>
<keyword evidence="7" id="KW-0833">Ubl conjugation pathway</keyword>
<evidence type="ECO:0000256" key="2">
    <source>
        <dbReference type="ARBA" id="ARBA00005884"/>
    </source>
</evidence>
<evidence type="ECO:0000256" key="6">
    <source>
        <dbReference type="ARBA" id="ARBA00022771"/>
    </source>
</evidence>
<evidence type="ECO:0000256" key="8">
    <source>
        <dbReference type="ARBA" id="ARBA00022833"/>
    </source>
</evidence>
<protein>
    <recommendedName>
        <fullName evidence="15">RING-type domain-containing protein</fullName>
    </recommendedName>
</protein>
<dbReference type="GO" id="GO:0004842">
    <property type="term" value="F:ubiquitin-protein transferase activity"/>
    <property type="evidence" value="ECO:0007669"/>
    <property type="project" value="InterPro"/>
</dbReference>
<evidence type="ECO:0000256" key="1">
    <source>
        <dbReference type="ARBA" id="ARBA00003976"/>
    </source>
</evidence>
<dbReference type="InterPro" id="IPR017907">
    <property type="entry name" value="Znf_RING_CS"/>
</dbReference>
<dbReference type="InterPro" id="IPR044066">
    <property type="entry name" value="TRIAD_supradom"/>
</dbReference>
<feature type="region of interest" description="Disordered" evidence="10">
    <location>
        <begin position="1"/>
        <end position="49"/>
    </location>
</feature>
<evidence type="ECO:0000259" key="12">
    <source>
        <dbReference type="PROSITE" id="PS51873"/>
    </source>
</evidence>
<dbReference type="PROSITE" id="PS51873">
    <property type="entry name" value="TRIAD"/>
    <property type="match status" value="1"/>
</dbReference>
<dbReference type="PROSITE" id="PS50089">
    <property type="entry name" value="ZF_RING_2"/>
    <property type="match status" value="1"/>
</dbReference>
<keyword evidence="3" id="KW-0808">Transferase</keyword>